<evidence type="ECO:0000256" key="2">
    <source>
        <dbReference type="ARBA" id="ARBA00004623"/>
    </source>
</evidence>
<keyword evidence="8" id="KW-0445">Lipid transport</keyword>
<protein>
    <recommendedName>
        <fullName evidence="4">Autophagy-related protein 2</fullName>
    </recommendedName>
</protein>
<reference evidence="13 14" key="1">
    <citation type="journal article" date="2020" name="IScience">
        <title>Genome Sequencing of the Endangered Kingdonia uniflora (Circaeasteraceae, Ranunculales) Reveals Potential Mechanisms of Evolutionary Specialization.</title>
        <authorList>
            <person name="Sun Y."/>
            <person name="Deng T."/>
            <person name="Zhang A."/>
            <person name="Moore M.J."/>
            <person name="Landis J.B."/>
            <person name="Lin N."/>
            <person name="Zhang H."/>
            <person name="Zhang X."/>
            <person name="Huang J."/>
            <person name="Zhang X."/>
            <person name="Sun H."/>
            <person name="Wang H."/>
        </authorList>
    </citation>
    <scope>NUCLEOTIDE SEQUENCE [LARGE SCALE GENOMIC DNA]</scope>
    <source>
        <strain evidence="13">TB1705</strain>
        <tissue evidence="13">Leaf</tissue>
    </source>
</reference>
<evidence type="ECO:0000256" key="8">
    <source>
        <dbReference type="ARBA" id="ARBA00023055"/>
    </source>
</evidence>
<evidence type="ECO:0000256" key="10">
    <source>
        <dbReference type="ARBA" id="ARBA00024479"/>
    </source>
</evidence>
<dbReference type="GO" id="GO:0061908">
    <property type="term" value="C:phagophore"/>
    <property type="evidence" value="ECO:0007669"/>
    <property type="project" value="TreeGrafter"/>
</dbReference>
<keyword evidence="6" id="KW-0256">Endoplasmic reticulum</keyword>
<dbReference type="GO" id="GO:0034045">
    <property type="term" value="C:phagophore assembly site membrane"/>
    <property type="evidence" value="ECO:0007669"/>
    <property type="project" value="UniProtKB-SubCell"/>
</dbReference>
<dbReference type="EMBL" id="JACGCM010002156">
    <property type="protein sequence ID" value="KAF6144029.1"/>
    <property type="molecule type" value="Genomic_DNA"/>
</dbReference>
<feature type="compositionally biased region" description="Polar residues" evidence="12">
    <location>
        <begin position="1382"/>
        <end position="1406"/>
    </location>
</feature>
<feature type="region of interest" description="Disordered" evidence="12">
    <location>
        <begin position="1356"/>
        <end position="1406"/>
    </location>
</feature>
<dbReference type="GO" id="GO:0000045">
    <property type="term" value="P:autophagosome assembly"/>
    <property type="evidence" value="ECO:0007669"/>
    <property type="project" value="TreeGrafter"/>
</dbReference>
<dbReference type="PANTHER" id="PTHR13190">
    <property type="entry name" value="AUTOPHAGY-RELATED 2, ISOFORM A"/>
    <property type="match status" value="1"/>
</dbReference>
<evidence type="ECO:0000256" key="11">
    <source>
        <dbReference type="ARBA" id="ARBA00024615"/>
    </source>
</evidence>
<feature type="region of interest" description="Disordered" evidence="12">
    <location>
        <begin position="1939"/>
        <end position="1959"/>
    </location>
</feature>
<evidence type="ECO:0000313" key="13">
    <source>
        <dbReference type="EMBL" id="KAF6144029.1"/>
    </source>
</evidence>
<dbReference type="GO" id="GO:0005789">
    <property type="term" value="C:endoplasmic reticulum membrane"/>
    <property type="evidence" value="ECO:0007669"/>
    <property type="project" value="UniProtKB-SubCell"/>
</dbReference>
<dbReference type="InterPro" id="IPR026849">
    <property type="entry name" value="ATG2"/>
</dbReference>
<comment type="similarity">
    <text evidence="3">Belongs to the ATG2 family.</text>
</comment>
<comment type="catalytic activity">
    <reaction evidence="10">
        <text>a 1,2-diacyl-sn-glycero-3-phospho-L-serine(in) = a 1,2-diacyl-sn-glycero-3-phospho-L-serine(out)</text>
        <dbReference type="Rhea" id="RHEA:38663"/>
        <dbReference type="ChEBI" id="CHEBI:57262"/>
    </reaction>
</comment>
<evidence type="ECO:0000256" key="6">
    <source>
        <dbReference type="ARBA" id="ARBA00022824"/>
    </source>
</evidence>
<dbReference type="GO" id="GO:0000422">
    <property type="term" value="P:autophagy of mitochondrion"/>
    <property type="evidence" value="ECO:0007669"/>
    <property type="project" value="TreeGrafter"/>
</dbReference>
<name>A0A7J7LN91_9MAGN</name>
<evidence type="ECO:0000256" key="7">
    <source>
        <dbReference type="ARBA" id="ARBA00023006"/>
    </source>
</evidence>
<comment type="subcellular location">
    <subcellularLocation>
        <location evidence="1">Endoplasmic reticulum membrane</location>
        <topology evidence="1">Peripheral membrane protein</topology>
    </subcellularLocation>
    <subcellularLocation>
        <location evidence="2">Preautophagosomal structure membrane</location>
        <topology evidence="2">Peripheral membrane protein</topology>
    </subcellularLocation>
</comment>
<evidence type="ECO:0000313" key="14">
    <source>
        <dbReference type="Proteomes" id="UP000541444"/>
    </source>
</evidence>
<evidence type="ECO:0000256" key="3">
    <source>
        <dbReference type="ARBA" id="ARBA00009714"/>
    </source>
</evidence>
<evidence type="ECO:0000256" key="5">
    <source>
        <dbReference type="ARBA" id="ARBA00022448"/>
    </source>
</evidence>
<dbReference type="Proteomes" id="UP000541444">
    <property type="component" value="Unassembled WGS sequence"/>
</dbReference>
<dbReference type="Pfam" id="PF13329">
    <property type="entry name" value="ATG2_CAD"/>
    <property type="match status" value="2"/>
</dbReference>
<accession>A0A7J7LN91</accession>
<evidence type="ECO:0000256" key="9">
    <source>
        <dbReference type="ARBA" id="ARBA00023136"/>
    </source>
</evidence>
<evidence type="ECO:0000256" key="1">
    <source>
        <dbReference type="ARBA" id="ARBA00004406"/>
    </source>
</evidence>
<evidence type="ECO:0000256" key="12">
    <source>
        <dbReference type="SAM" id="MobiDB-lite"/>
    </source>
</evidence>
<dbReference type="PANTHER" id="PTHR13190:SF1">
    <property type="entry name" value="AUTOPHAGY-RELATED 2, ISOFORM A"/>
    <property type="match status" value="1"/>
</dbReference>
<keyword evidence="5" id="KW-0813">Transport</keyword>
<keyword evidence="7" id="KW-0072">Autophagy</keyword>
<dbReference type="GO" id="GO:0034727">
    <property type="term" value="P:piecemeal microautophagy of the nucleus"/>
    <property type="evidence" value="ECO:0007669"/>
    <property type="project" value="TreeGrafter"/>
</dbReference>
<comment type="catalytic activity">
    <reaction evidence="11">
        <text>a 1,2-diacyl-sn-glycero-3-phosphoethanolamine(in) = a 1,2-diacyl-sn-glycero-3-phosphoethanolamine(out)</text>
        <dbReference type="Rhea" id="RHEA:38895"/>
        <dbReference type="ChEBI" id="CHEBI:64612"/>
    </reaction>
</comment>
<dbReference type="GO" id="GO:0061723">
    <property type="term" value="P:glycophagy"/>
    <property type="evidence" value="ECO:0007669"/>
    <property type="project" value="TreeGrafter"/>
</dbReference>
<comment type="caution">
    <text evidence="13">The sequence shown here is derived from an EMBL/GenBank/DDBJ whole genome shotgun (WGS) entry which is preliminary data.</text>
</comment>
<dbReference type="GO" id="GO:0032266">
    <property type="term" value="F:phosphatidylinositol-3-phosphate binding"/>
    <property type="evidence" value="ECO:0007669"/>
    <property type="project" value="TreeGrafter"/>
</dbReference>
<dbReference type="GO" id="GO:0061709">
    <property type="term" value="P:reticulophagy"/>
    <property type="evidence" value="ECO:0007669"/>
    <property type="project" value="TreeGrafter"/>
</dbReference>
<sequence>MFPWNIAKSAEAMFSRWAIKHVLKFLLKKKLGQFILGDLDLDQLDVQLGSGTIQLTDLALNVDYINQKLGASPLIVKEGSIGSLLVKVPWSVKNCQIEIEELELVVVPCSRSISPVEDETSNQPVNYGAENLDHNRLNYASTSISLDVHEGVKTIAKMVQWLLTSFHVNVKKLIVAYDPCLKKDERGLGSHRALVLRITQIEYGTCVSEEAKAGPDSRSDSFLGMAQLTNFIKFQGAVIELLQMDGVDFQTTLPCASPSDATTPILTGEGCGFSGNLKLSIPWKNGTLDIHKVGADVSVDPLVIKLQPSTIMWILCLWDSFKSLGKDDQGHVHKSSYSVYHNSVSQFYSSTVGTERLPISRDFFPGSSSLTSQENAVDALLRGPHVIQDWVPLQGKNDEMEAETDFGASIDQFFECFDGLRTSQSALGNSGVWNWTCSVFSAITAASTLASGSLHIPSEQHVETNIKATVTGISVVLSLQDEHHSHSCDLTSDHTNIGQNIHYLGAKCQDLRFVLQICPREMKLEAAIKHVELNDYYFNKKNEAAEFGIFGCVSSANSESILIKHLQANVQSCLPQFPLSKNLDSEETNRGYADFPFHLASIKGTSKGINRTTVPKDHLVKVKLLTTSSADQCQFSVSSALIDGNLCSLTSFSIKLPPLIFWVNYNLVKLVVDLVNQIENAFQRMNNNKDSDSEYVSEKNESSYHRTAKGNYPCNSVTSPKGRLQGNIFLSSARVILCFPFESNGSCSCYSSLDQFIVLDISQSLSKETDAKVKRALSHKASSLIHLNIEKLNIYLITVAHEDPLIENEIYSAHEILSLTSKTDFSGITMVWQDGAITGPWIIDKARSLATSHDITRSRNKVVGKGYEFASLKTAGDRDDKSSRTRQEIILSSSFFIHVHLPPVSIKLSSSQYQLLHHLLNQIKNGPSFIAPNVHATSNAPQTSVLVECISVQISINLNEVEDSNSSIKKELPGSWNSFKLQIQKLELLSVSNIGGLNGGNFFWLSHGEGELFGSIGDCSAPKFLLVSCSNSTMRRGDGEGTNALSSGYAGTAIAHLSDLYIVQSITSVTIRCGTVIAPGGRLDWSNAICHFFSLPSSKNENTGVDSPNNISSGDSAEFVLNLVDVAMSYEPYFKNTTANGIVLESESNSSTDISKESGEQYVECLLAAASFNISNQILEISSENNYKIRVQDLGLLLCAISGSRHPGDTSYDVEHLHKVGYVKVAGEALAEAILRTKCKNGLLWELECSDSHIILDTCNDTTFGLTCLASQLQRLFAPDIQESVAHLQSRWKAVQQAQNKNESASEPKIFDQCPASSHSCVKSSTQDGICESRCGVFGLMDEICDNAFHFDGRETSPPNPHELRSHSSCNSDLSKPDTFSEGDNFNGSSKTGTRPESTRTSSMSENQFPKLIEGYYISGAGPLLNKSVKNQSVNTDHKEKVDLASGNCGWYQENSLRIVENHIFSKQKQLVENHNVAPDTYNAGGRVIFKNIDVKWRMYGGSDWHESKKSIQLSANMVGRDTCSCLELTLSGLNLHYDMFPDGEICSSKLALTVQDFHLYDGSRDAPWKLVLGYYHSKDHPRESSAKAFKLDLEAVRPDPSTPLEEYRLRLAFLPMLLHLDQGQLDFLISFFVGSDSSVDQSPSLSHDLDESSLSSLKVSDIGGHPIAEEALLPFFQASILNYKFDIWPVVIRVDYSPRHVDLTALRGGNYVHLVNLVAWKGIELQLKHVHAVGIYGWSSVCESILGEWLEDISQNQIHKFLKGLPPVRSLISVGSGAAKLLSLPVKNYRKDHKLLKGVQRGAIAFLRSISLEAVGLGVHLAAGAHDILLQTEYIVTSIPPAVPLSMRSKTKTSVRLNQPKDAQQGIQQAYESLSDGLGKTASALVGTPLKTYQRGGGAGSALASVVCAAPAAAIAPASAAMRAVHCALLGVRNSLDPEHKKESMDKYLGPSQPQGRS</sequence>
<proteinExistence type="inferred from homology"/>
<organism evidence="13 14">
    <name type="scientific">Kingdonia uniflora</name>
    <dbReference type="NCBI Taxonomy" id="39325"/>
    <lineage>
        <taxon>Eukaryota</taxon>
        <taxon>Viridiplantae</taxon>
        <taxon>Streptophyta</taxon>
        <taxon>Embryophyta</taxon>
        <taxon>Tracheophyta</taxon>
        <taxon>Spermatophyta</taxon>
        <taxon>Magnoliopsida</taxon>
        <taxon>Ranunculales</taxon>
        <taxon>Circaeasteraceae</taxon>
        <taxon>Kingdonia</taxon>
    </lineage>
</organism>
<evidence type="ECO:0000256" key="4">
    <source>
        <dbReference type="ARBA" id="ARBA00018070"/>
    </source>
</evidence>
<dbReference type="GO" id="GO:0043495">
    <property type="term" value="F:protein-membrane adaptor activity"/>
    <property type="evidence" value="ECO:0007669"/>
    <property type="project" value="TreeGrafter"/>
</dbReference>
<keyword evidence="9" id="KW-0472">Membrane</keyword>
<gene>
    <name evidence="13" type="ORF">GIB67_017637</name>
</gene>
<keyword evidence="14" id="KW-1185">Reference proteome</keyword>
<dbReference type="GO" id="GO:0006869">
    <property type="term" value="P:lipid transport"/>
    <property type="evidence" value="ECO:0007669"/>
    <property type="project" value="UniProtKB-KW"/>
</dbReference>
<dbReference type="OrthoDB" id="18982at2759"/>